<keyword evidence="2" id="KW-0813">Transport</keyword>
<keyword evidence="3" id="KW-0410">Iron transport</keyword>
<dbReference type="GO" id="GO:0006826">
    <property type="term" value="P:iron ion transport"/>
    <property type="evidence" value="ECO:0007669"/>
    <property type="project" value="UniProtKB-KW"/>
</dbReference>
<dbReference type="InterPro" id="IPR012910">
    <property type="entry name" value="Plug_dom"/>
</dbReference>
<accession>A0A382D818</accession>
<evidence type="ECO:0000256" key="1">
    <source>
        <dbReference type="ARBA" id="ARBA00004571"/>
    </source>
</evidence>
<evidence type="ECO:0000256" key="6">
    <source>
        <dbReference type="ARBA" id="ARBA00023065"/>
    </source>
</evidence>
<keyword evidence="9" id="KW-0998">Cell outer membrane</keyword>
<dbReference type="SUPFAM" id="SSF56935">
    <property type="entry name" value="Porins"/>
    <property type="match status" value="1"/>
</dbReference>
<evidence type="ECO:0000256" key="9">
    <source>
        <dbReference type="ARBA" id="ARBA00023237"/>
    </source>
</evidence>
<name>A0A382D818_9ZZZZ</name>
<dbReference type="EMBL" id="UINC01037773">
    <property type="protein sequence ID" value="SVB33763.1"/>
    <property type="molecule type" value="Genomic_DNA"/>
</dbReference>
<reference evidence="12" key="1">
    <citation type="submission" date="2018-05" db="EMBL/GenBank/DDBJ databases">
        <authorList>
            <person name="Lanie J.A."/>
            <person name="Ng W.-L."/>
            <person name="Kazmierczak K.M."/>
            <person name="Andrzejewski T.M."/>
            <person name="Davidsen T.M."/>
            <person name="Wayne K.J."/>
            <person name="Tettelin H."/>
            <person name="Glass J.I."/>
            <person name="Rusch D."/>
            <person name="Podicherti R."/>
            <person name="Tsui H.-C.T."/>
            <person name="Winkler M.E."/>
        </authorList>
    </citation>
    <scope>NUCLEOTIDE SEQUENCE</scope>
</reference>
<dbReference type="InterPro" id="IPR039426">
    <property type="entry name" value="TonB-dep_rcpt-like"/>
</dbReference>
<dbReference type="Pfam" id="PF07715">
    <property type="entry name" value="Plug"/>
    <property type="match status" value="1"/>
</dbReference>
<protein>
    <recommendedName>
        <fullName evidence="13">TonB-dependent receptor plug domain-containing protein</fullName>
    </recommendedName>
</protein>
<sequence>MKSKHLVIAIVAVWSAFGMANSAFSAQGAIEEIIVTAERRAESLQSVPVAITAFTGEEMDAQGIVDIKGITERTPGFTMGVFNPGQPQFYIRGIGSNEDGAGGDQSVIVFVDEVYIGRSAGSDFDLFDLERVEVLRGPQGTLFGKNVIGGAVSLITKKPTEETVMKFEGTVGSLDETTVRGLVSGEIAENVYGKVSFSSRRRDGYLDSRIDEFPAFFPDTSVDDQHDINTDTIRAALRLTPSDRLEINLTANYSTMDRAGPTYLAIGPGGVPFLQSISLDPNYGDDIHENFVEDPGSSETDIVGFTARFDYELTDNIQFTYLTSFRNVDSKQLWALTSPNLAELYMSNGINSGGPVPLSIFGNNDYTDESDTFTHEFRFTGGNDKLFWIAGLYYMTEETDRFETANIGLISDIIIPGVRLTLPGQIPGIIPGDDQGNETTSYSIFGQFTYNITDSLAVTLGGRQSYDEKDITRVGTPSVL</sequence>
<proteinExistence type="predicted"/>
<keyword evidence="8" id="KW-0472">Membrane</keyword>
<dbReference type="GO" id="GO:0009279">
    <property type="term" value="C:cell outer membrane"/>
    <property type="evidence" value="ECO:0007669"/>
    <property type="project" value="UniProtKB-SubCell"/>
</dbReference>
<keyword evidence="5" id="KW-0408">Iron</keyword>
<evidence type="ECO:0000256" key="8">
    <source>
        <dbReference type="ARBA" id="ARBA00023136"/>
    </source>
</evidence>
<evidence type="ECO:0000256" key="5">
    <source>
        <dbReference type="ARBA" id="ARBA00023004"/>
    </source>
</evidence>
<organism evidence="12">
    <name type="scientific">marine metagenome</name>
    <dbReference type="NCBI Taxonomy" id="408172"/>
    <lineage>
        <taxon>unclassified sequences</taxon>
        <taxon>metagenomes</taxon>
        <taxon>ecological metagenomes</taxon>
    </lineage>
</organism>
<dbReference type="InterPro" id="IPR036942">
    <property type="entry name" value="Beta-barrel_TonB_sf"/>
</dbReference>
<evidence type="ECO:0000259" key="11">
    <source>
        <dbReference type="Pfam" id="PF07715"/>
    </source>
</evidence>
<feature type="non-terminal residue" evidence="12">
    <location>
        <position position="480"/>
    </location>
</feature>
<evidence type="ECO:0000256" key="7">
    <source>
        <dbReference type="ARBA" id="ARBA00023077"/>
    </source>
</evidence>
<feature type="domain" description="TonB-dependent receptor plug" evidence="11">
    <location>
        <begin position="44"/>
        <end position="151"/>
    </location>
</feature>
<dbReference type="PROSITE" id="PS52016">
    <property type="entry name" value="TONB_DEPENDENT_REC_3"/>
    <property type="match status" value="1"/>
</dbReference>
<dbReference type="Pfam" id="PF00593">
    <property type="entry name" value="TonB_dep_Rec_b-barrel"/>
    <property type="match status" value="1"/>
</dbReference>
<dbReference type="Gene3D" id="2.40.170.20">
    <property type="entry name" value="TonB-dependent receptor, beta-barrel domain"/>
    <property type="match status" value="1"/>
</dbReference>
<dbReference type="PANTHER" id="PTHR32552:SF81">
    <property type="entry name" value="TONB-DEPENDENT OUTER MEMBRANE RECEPTOR"/>
    <property type="match status" value="1"/>
</dbReference>
<dbReference type="AlphaFoldDB" id="A0A382D818"/>
<keyword evidence="6" id="KW-0406">Ion transport</keyword>
<evidence type="ECO:0000256" key="4">
    <source>
        <dbReference type="ARBA" id="ARBA00022692"/>
    </source>
</evidence>
<gene>
    <name evidence="12" type="ORF">METZ01_LOCUS186617</name>
</gene>
<evidence type="ECO:0000259" key="10">
    <source>
        <dbReference type="Pfam" id="PF00593"/>
    </source>
</evidence>
<evidence type="ECO:0008006" key="13">
    <source>
        <dbReference type="Google" id="ProtNLM"/>
    </source>
</evidence>
<dbReference type="InterPro" id="IPR000531">
    <property type="entry name" value="Beta-barrel_TonB"/>
</dbReference>
<evidence type="ECO:0000256" key="2">
    <source>
        <dbReference type="ARBA" id="ARBA00022448"/>
    </source>
</evidence>
<feature type="domain" description="TonB-dependent receptor-like beta-barrel" evidence="10">
    <location>
        <begin position="284"/>
        <end position="473"/>
    </location>
</feature>
<evidence type="ECO:0000256" key="3">
    <source>
        <dbReference type="ARBA" id="ARBA00022496"/>
    </source>
</evidence>
<comment type="subcellular location">
    <subcellularLocation>
        <location evidence="1">Cell outer membrane</location>
        <topology evidence="1">Multi-pass membrane protein</topology>
    </subcellularLocation>
</comment>
<keyword evidence="7" id="KW-0798">TonB box</keyword>
<evidence type="ECO:0000313" key="12">
    <source>
        <dbReference type="EMBL" id="SVB33763.1"/>
    </source>
</evidence>
<dbReference type="PANTHER" id="PTHR32552">
    <property type="entry name" value="FERRICHROME IRON RECEPTOR-RELATED"/>
    <property type="match status" value="1"/>
</dbReference>
<keyword evidence="4" id="KW-0812">Transmembrane</keyword>